<dbReference type="OrthoDB" id="366390at2759"/>
<dbReference type="Pfam" id="PF00023">
    <property type="entry name" value="Ank"/>
    <property type="match status" value="1"/>
</dbReference>
<dbReference type="RefSeq" id="XP_022486176.1">
    <property type="nucleotide sequence ID" value="XM_022634112.1"/>
</dbReference>
<dbReference type="EMBL" id="LXJU01000016">
    <property type="protein sequence ID" value="OGE50730.1"/>
    <property type="molecule type" value="Genomic_DNA"/>
</dbReference>
<feature type="repeat" description="ANK" evidence="3">
    <location>
        <begin position="286"/>
        <end position="309"/>
    </location>
</feature>
<dbReference type="PROSITE" id="PS50297">
    <property type="entry name" value="ANK_REP_REGION"/>
    <property type="match status" value="4"/>
</dbReference>
<dbReference type="Proteomes" id="UP000177622">
    <property type="component" value="Unassembled WGS sequence"/>
</dbReference>
<dbReference type="PROSITE" id="PS50088">
    <property type="entry name" value="ANK_REPEAT"/>
    <property type="match status" value="5"/>
</dbReference>
<protein>
    <submittedName>
        <fullName evidence="4">Uncharacterized protein</fullName>
    </submittedName>
</protein>
<evidence type="ECO:0000256" key="1">
    <source>
        <dbReference type="ARBA" id="ARBA00022737"/>
    </source>
</evidence>
<keyword evidence="5" id="KW-1185">Reference proteome</keyword>
<sequence length="535" mass="60348">MNMTGLPGLPPELQEFIIDDFLPQRCSIFQDNREWLDKRLVCRSFDAIISRRAFQRLDFQNISAAEPRLTRDTIVWLLLQKVISEKDYSDLHDRNLHPLLRKTVVLWGRLLLNQLAVICYIGNEDIVRSLVAQGNDVNAEDEFLGTPLYAATHSGQEGIIDILLKHEANPNVRGYSRAPLVVDTRDDEEIDVNLKCGGMSPLAVAASRGHETVVRWLLEKGGLMGRPGKPDALPVMLLLDKLHVGADDYKWNSRTLLWWAASWGHPSVAQMLLSRSDVNPNYHRGDGDTPLWEAATYGHIDVVAYLLQRQDIDPNIPSWTPSNTTLWTALWRRHANILDLLLRCKAVNPNSRGHDMLTPLSGACLSGQMLMVKMLLKRTDIDVNKADCCIRTAASYACQMGYDAILQLLLKRSDLELDKPDDDGRTPLAWAGEYGHVKVVQLLLEHRPALINVQDKDRSTCLMKASEKGHLAVVQLLLTFNADIHLKDRNHHTALCIAQQGRYRNIEACLKEHNSTSRIKQLSTKSWTPLRIGSA</sequence>
<gene>
    <name evidence="4" type="ORF">PENARI_c016G07843</name>
</gene>
<feature type="repeat" description="ANK" evidence="3">
    <location>
        <begin position="457"/>
        <end position="489"/>
    </location>
</feature>
<comment type="caution">
    <text evidence="4">The sequence shown here is derived from an EMBL/GenBank/DDBJ whole genome shotgun (WGS) entry which is preliminary data.</text>
</comment>
<reference evidence="4 5" key="1">
    <citation type="journal article" date="2016" name="Sci. Rep.">
        <title>Penicillium arizonense, a new, genome sequenced fungal species, reveals a high chemical diversity in secreted metabolites.</title>
        <authorList>
            <person name="Grijseels S."/>
            <person name="Nielsen J.C."/>
            <person name="Randelovic M."/>
            <person name="Nielsen J."/>
            <person name="Nielsen K.F."/>
            <person name="Workman M."/>
            <person name="Frisvad J.C."/>
        </authorList>
    </citation>
    <scope>NUCLEOTIDE SEQUENCE [LARGE SCALE GENOMIC DNA]</scope>
    <source>
        <strain evidence="4 5">CBS 141311</strain>
    </source>
</reference>
<keyword evidence="1" id="KW-0677">Repeat</keyword>
<evidence type="ECO:0000313" key="5">
    <source>
        <dbReference type="Proteomes" id="UP000177622"/>
    </source>
</evidence>
<dbReference type="PANTHER" id="PTHR24198:SF165">
    <property type="entry name" value="ANKYRIN REPEAT-CONTAINING PROTEIN-RELATED"/>
    <property type="match status" value="1"/>
</dbReference>
<dbReference type="PRINTS" id="PR01415">
    <property type="entry name" value="ANKYRIN"/>
</dbReference>
<dbReference type="SMART" id="SM00248">
    <property type="entry name" value="ANK"/>
    <property type="match status" value="10"/>
</dbReference>
<dbReference type="STRING" id="1835702.A0A1F5LCK3"/>
<dbReference type="SUPFAM" id="SSF48403">
    <property type="entry name" value="Ankyrin repeat"/>
    <property type="match status" value="1"/>
</dbReference>
<evidence type="ECO:0000313" key="4">
    <source>
        <dbReference type="EMBL" id="OGE50730.1"/>
    </source>
</evidence>
<dbReference type="Pfam" id="PF12796">
    <property type="entry name" value="Ank_2"/>
    <property type="match status" value="3"/>
</dbReference>
<proteinExistence type="predicted"/>
<dbReference type="InterPro" id="IPR036770">
    <property type="entry name" value="Ankyrin_rpt-contain_sf"/>
</dbReference>
<evidence type="ECO:0000256" key="2">
    <source>
        <dbReference type="ARBA" id="ARBA00023043"/>
    </source>
</evidence>
<organism evidence="4 5">
    <name type="scientific">Penicillium arizonense</name>
    <dbReference type="NCBI Taxonomy" id="1835702"/>
    <lineage>
        <taxon>Eukaryota</taxon>
        <taxon>Fungi</taxon>
        <taxon>Dikarya</taxon>
        <taxon>Ascomycota</taxon>
        <taxon>Pezizomycotina</taxon>
        <taxon>Eurotiomycetes</taxon>
        <taxon>Eurotiomycetidae</taxon>
        <taxon>Eurotiales</taxon>
        <taxon>Aspergillaceae</taxon>
        <taxon>Penicillium</taxon>
    </lineage>
</organism>
<evidence type="ECO:0000256" key="3">
    <source>
        <dbReference type="PROSITE-ProRule" id="PRU00023"/>
    </source>
</evidence>
<dbReference type="GeneID" id="34578846"/>
<dbReference type="PANTHER" id="PTHR24198">
    <property type="entry name" value="ANKYRIN REPEAT AND PROTEIN KINASE DOMAIN-CONTAINING PROTEIN"/>
    <property type="match status" value="1"/>
</dbReference>
<feature type="repeat" description="ANK" evidence="3">
    <location>
        <begin position="197"/>
        <end position="221"/>
    </location>
</feature>
<dbReference type="AlphaFoldDB" id="A0A1F5LCK3"/>
<accession>A0A1F5LCK3</accession>
<feature type="repeat" description="ANK" evidence="3">
    <location>
        <begin position="423"/>
        <end position="446"/>
    </location>
</feature>
<keyword evidence="2 3" id="KW-0040">ANK repeat</keyword>
<name>A0A1F5LCK3_PENAI</name>
<dbReference type="InterPro" id="IPR002110">
    <property type="entry name" value="Ankyrin_rpt"/>
</dbReference>
<dbReference type="Gene3D" id="1.25.40.20">
    <property type="entry name" value="Ankyrin repeat-containing domain"/>
    <property type="match status" value="1"/>
</dbReference>
<feature type="repeat" description="ANK" evidence="3">
    <location>
        <begin position="146"/>
        <end position="175"/>
    </location>
</feature>